<dbReference type="AlphaFoldDB" id="K2RFS7"/>
<dbReference type="EMBL" id="AHHD01000413">
    <property type="protein sequence ID" value="EKG13448.1"/>
    <property type="molecule type" value="Genomic_DNA"/>
</dbReference>
<dbReference type="VEuPathDB" id="FungiDB:MPH_09474"/>
<sequence length="171" mass="18375">MNLGMGFIFPMFGNMDEFWARMGSEMNNGTNLTVQTTTAIVWHTFTEKPLIGDGPTTVERTVTVTQMVKTLLTVTEVPLQAIVPTVIASACSAHAFSNATAVHTAPTTSMRGPLFTTAPFFNTSAVNPLGQPTGLNCTRSFNHTLSISWISALHTTLYTLTKSSGSLADSR</sequence>
<organism evidence="1 2">
    <name type="scientific">Macrophomina phaseolina (strain MS6)</name>
    <name type="common">Charcoal rot fungus</name>
    <dbReference type="NCBI Taxonomy" id="1126212"/>
    <lineage>
        <taxon>Eukaryota</taxon>
        <taxon>Fungi</taxon>
        <taxon>Dikarya</taxon>
        <taxon>Ascomycota</taxon>
        <taxon>Pezizomycotina</taxon>
        <taxon>Dothideomycetes</taxon>
        <taxon>Dothideomycetes incertae sedis</taxon>
        <taxon>Botryosphaeriales</taxon>
        <taxon>Botryosphaeriaceae</taxon>
        <taxon>Macrophomina</taxon>
    </lineage>
</organism>
<protein>
    <submittedName>
        <fullName evidence="1">Uncharacterized protein</fullName>
    </submittedName>
</protein>
<comment type="caution">
    <text evidence="1">The sequence shown here is derived from an EMBL/GenBank/DDBJ whole genome shotgun (WGS) entry which is preliminary data.</text>
</comment>
<dbReference type="HOGENOM" id="CLU_1563153_0_0_1"/>
<evidence type="ECO:0000313" key="2">
    <source>
        <dbReference type="Proteomes" id="UP000007129"/>
    </source>
</evidence>
<name>K2RFS7_MACPH</name>
<proteinExistence type="predicted"/>
<dbReference type="Proteomes" id="UP000007129">
    <property type="component" value="Unassembled WGS sequence"/>
</dbReference>
<dbReference type="InParanoid" id="K2RFS7"/>
<accession>K2RFS7</accession>
<reference evidence="1 2" key="1">
    <citation type="journal article" date="2012" name="BMC Genomics">
        <title>Tools to kill: Genome of one of the most destructive plant pathogenic fungi Macrophomina phaseolina.</title>
        <authorList>
            <person name="Islam M.S."/>
            <person name="Haque M.S."/>
            <person name="Islam M.M."/>
            <person name="Emdad E.M."/>
            <person name="Halim A."/>
            <person name="Hossen Q.M.M."/>
            <person name="Hossain M.Z."/>
            <person name="Ahmed B."/>
            <person name="Rahim S."/>
            <person name="Rahman M.S."/>
            <person name="Alam M.M."/>
            <person name="Hou S."/>
            <person name="Wan X."/>
            <person name="Saito J.A."/>
            <person name="Alam M."/>
        </authorList>
    </citation>
    <scope>NUCLEOTIDE SEQUENCE [LARGE SCALE GENOMIC DNA]</scope>
    <source>
        <strain evidence="1 2">MS6</strain>
    </source>
</reference>
<gene>
    <name evidence="1" type="ORF">MPH_09474</name>
</gene>
<dbReference type="OrthoDB" id="10609980at2759"/>
<evidence type="ECO:0000313" key="1">
    <source>
        <dbReference type="EMBL" id="EKG13448.1"/>
    </source>
</evidence>